<dbReference type="RefSeq" id="WP_300959967.1">
    <property type="nucleotide sequence ID" value="NZ_JAUHJR010000002.1"/>
</dbReference>
<comment type="caution">
    <text evidence="2">The sequence shown here is derived from an EMBL/GenBank/DDBJ whole genome shotgun (WGS) entry which is preliminary data.</text>
</comment>
<reference evidence="2" key="1">
    <citation type="submission" date="2023-06" db="EMBL/GenBank/DDBJ databases">
        <title>Draft genome sequence of Nocardioides sp. SOB72.</title>
        <authorList>
            <person name="Zhang G."/>
        </authorList>
    </citation>
    <scope>NUCLEOTIDE SEQUENCE</scope>
    <source>
        <strain evidence="2">SOB72</strain>
    </source>
</reference>
<dbReference type="EMBL" id="JAUHJR010000002">
    <property type="protein sequence ID" value="MDN4161086.1"/>
    <property type="molecule type" value="Genomic_DNA"/>
</dbReference>
<keyword evidence="3" id="KW-1185">Reference proteome</keyword>
<protein>
    <recommendedName>
        <fullName evidence="4">Tat pathway signal sequence domain protein</fullName>
    </recommendedName>
</protein>
<dbReference type="PROSITE" id="PS51318">
    <property type="entry name" value="TAT"/>
    <property type="match status" value="1"/>
</dbReference>
<feature type="chain" id="PRO_5045998474" description="Tat pathway signal sequence domain protein" evidence="1">
    <location>
        <begin position="42"/>
        <end position="185"/>
    </location>
</feature>
<feature type="signal peptide" evidence="1">
    <location>
        <begin position="1"/>
        <end position="41"/>
    </location>
</feature>
<name>A0ABT8ESF3_9ACTN</name>
<dbReference type="Proteomes" id="UP001168537">
    <property type="component" value="Unassembled WGS sequence"/>
</dbReference>
<evidence type="ECO:0000313" key="3">
    <source>
        <dbReference type="Proteomes" id="UP001168537"/>
    </source>
</evidence>
<dbReference type="InterPro" id="IPR006311">
    <property type="entry name" value="TAT_signal"/>
</dbReference>
<evidence type="ECO:0008006" key="4">
    <source>
        <dbReference type="Google" id="ProtNLM"/>
    </source>
</evidence>
<gene>
    <name evidence="2" type="ORF">QWY29_06925</name>
</gene>
<evidence type="ECO:0000256" key="1">
    <source>
        <dbReference type="SAM" id="SignalP"/>
    </source>
</evidence>
<keyword evidence="1" id="KW-0732">Signal</keyword>
<sequence>MHNSETHQAPANHPRRRVLLTLATASAALAATCLTQVPAYADTVTFADPRRDAVARYDLTNVSIANGEDRIVVRARVRDLSGKGTQVFGFSLQPTDLDVTYMAYSVRKASGKTRNRLTGYDSSGAIETDCAVTATWRPHKNTIRVAVPRTCIPDGAIRTNLYIGAGNGTAGDPADWTKNVTVKQD</sequence>
<proteinExistence type="predicted"/>
<accession>A0ABT8ESF3</accession>
<evidence type="ECO:0000313" key="2">
    <source>
        <dbReference type="EMBL" id="MDN4161086.1"/>
    </source>
</evidence>
<organism evidence="2 3">
    <name type="scientific">Nocardioides abyssi</name>
    <dbReference type="NCBI Taxonomy" id="3058370"/>
    <lineage>
        <taxon>Bacteria</taxon>
        <taxon>Bacillati</taxon>
        <taxon>Actinomycetota</taxon>
        <taxon>Actinomycetes</taxon>
        <taxon>Propionibacteriales</taxon>
        <taxon>Nocardioidaceae</taxon>
        <taxon>Nocardioides</taxon>
    </lineage>
</organism>